<evidence type="ECO:0000313" key="3">
    <source>
        <dbReference type="Proteomes" id="UP000838412"/>
    </source>
</evidence>
<dbReference type="AlphaFoldDB" id="A0A8K0AFB2"/>
<name>A0A8K0AFB2_BRALA</name>
<evidence type="ECO:0000313" key="2">
    <source>
        <dbReference type="EMBL" id="CAH1274355.1"/>
    </source>
</evidence>
<feature type="compositionally biased region" description="Basic and acidic residues" evidence="1">
    <location>
        <begin position="80"/>
        <end position="93"/>
    </location>
</feature>
<dbReference type="Gene3D" id="1.25.40.10">
    <property type="entry name" value="Tetratricopeptide repeat domain"/>
    <property type="match status" value="2"/>
</dbReference>
<dbReference type="InterPro" id="IPR011990">
    <property type="entry name" value="TPR-like_helical_dom_sf"/>
</dbReference>
<protein>
    <submittedName>
        <fullName evidence="2">Hypp5298 protein</fullName>
    </submittedName>
</protein>
<organism evidence="2 3">
    <name type="scientific">Branchiostoma lanceolatum</name>
    <name type="common">Common lancelet</name>
    <name type="synonym">Amphioxus lanceolatum</name>
    <dbReference type="NCBI Taxonomy" id="7740"/>
    <lineage>
        <taxon>Eukaryota</taxon>
        <taxon>Metazoa</taxon>
        <taxon>Chordata</taxon>
        <taxon>Cephalochordata</taxon>
        <taxon>Leptocardii</taxon>
        <taxon>Amphioxiformes</taxon>
        <taxon>Branchiostomatidae</taxon>
        <taxon>Branchiostoma</taxon>
    </lineage>
</organism>
<gene>
    <name evidence="2" type="primary">Hypp5298</name>
    <name evidence="2" type="ORF">BLAG_LOCUS25404</name>
</gene>
<dbReference type="OrthoDB" id="381520at2759"/>
<sequence>MSRVSRQGGRKQGPRTGAETWAEEGFDGGNNGGADDNSSRLGPRQGGRQRAHSFRRSAEGTRTAPSTSNCPQKKRRKQCHHDATNSQERHLPDDDSSTEDESSMENDEGTRGKATVVYVTYNIFNSNLRNVQIGRENSMHLWKPLSGDGLDEGSLEAGLFSPKSDGMCTRRPPLPPSLRHLQAQLQVHPALCKVVQVLACCSPDVELPRSFIEQLLFQARKWGRDNKGSIREMYNTLIEVVEPLVKVEKNRVHLTAKVKDVWDHLSSRGKQVSLMHMAQCVGNVYDTIDDDSWQKGKELLPHVKTFYDYLKSLDKEELLDFDLALHIAYCFCRMGQVSVAFRLTQTCTKYELDVSVLTPDDVALAKVYRAIGDFERKKGNLQNARTAFSLAKKILSHVNKQRQVSNEDCVSYLGVSLSESRACLDQGKFDQARQLLELCEKAPAFGRMTKYRQMRYYSFLGRYYEETGQNESALDCYRRARSMISPISYRYPVNVINEQRMAAACAKDVEQIRNAIEECEKMKPLLLRDFGGEHPHLGLCYKSLAKMHLALRQTKETVELLHAAFAILFPKYGRKHKKIANLFMLLGETAVCVSGLGRHPAYKAYKVAQTLYGRRHPNFAVIDERITSLLEQVSPDAANFTFSGAEVAEVFENVWKECKIALA</sequence>
<dbReference type="EMBL" id="OV696694">
    <property type="protein sequence ID" value="CAH1274355.1"/>
    <property type="molecule type" value="Genomic_DNA"/>
</dbReference>
<feature type="compositionally biased region" description="Acidic residues" evidence="1">
    <location>
        <begin position="94"/>
        <end position="107"/>
    </location>
</feature>
<keyword evidence="3" id="KW-1185">Reference proteome</keyword>
<dbReference type="Proteomes" id="UP000838412">
    <property type="component" value="Chromosome 9"/>
</dbReference>
<proteinExistence type="predicted"/>
<reference evidence="2" key="1">
    <citation type="submission" date="2022-01" db="EMBL/GenBank/DDBJ databases">
        <authorList>
            <person name="Braso-Vives M."/>
        </authorList>
    </citation>
    <scope>NUCLEOTIDE SEQUENCE</scope>
</reference>
<dbReference type="SUPFAM" id="SSF48452">
    <property type="entry name" value="TPR-like"/>
    <property type="match status" value="2"/>
</dbReference>
<feature type="region of interest" description="Disordered" evidence="1">
    <location>
        <begin position="1"/>
        <end position="111"/>
    </location>
</feature>
<accession>A0A8K0AFB2</accession>
<evidence type="ECO:0000256" key="1">
    <source>
        <dbReference type="SAM" id="MobiDB-lite"/>
    </source>
</evidence>